<reference evidence="2" key="1">
    <citation type="submission" date="2019-04" db="EMBL/GenBank/DDBJ databases">
        <title>Evolution of Biomass-Degrading Anaerobic Consortia Revealed by Metagenomics.</title>
        <authorList>
            <person name="Peng X."/>
        </authorList>
    </citation>
    <scope>NUCLEOTIDE SEQUENCE</scope>
    <source>
        <strain evidence="2">SIG140</strain>
    </source>
</reference>
<dbReference type="GO" id="GO:0010181">
    <property type="term" value="F:FMN binding"/>
    <property type="evidence" value="ECO:0007669"/>
    <property type="project" value="InterPro"/>
</dbReference>
<dbReference type="SMART" id="SM00900">
    <property type="entry name" value="FMN_bind"/>
    <property type="match status" value="1"/>
</dbReference>
<accession>A0A9D5NZ39</accession>
<dbReference type="Pfam" id="PF04205">
    <property type="entry name" value="FMN_bind"/>
    <property type="match status" value="1"/>
</dbReference>
<dbReference type="EMBL" id="SUYC01000003">
    <property type="protein sequence ID" value="MBE6270120.1"/>
    <property type="molecule type" value="Genomic_DNA"/>
</dbReference>
<evidence type="ECO:0000259" key="1">
    <source>
        <dbReference type="SMART" id="SM00900"/>
    </source>
</evidence>
<comment type="caution">
    <text evidence="2">The sequence shown here is derived from an EMBL/GenBank/DDBJ whole genome shotgun (WGS) entry which is preliminary data.</text>
</comment>
<gene>
    <name evidence="2" type="ORF">E7101_04135</name>
</gene>
<sequence>MNNKIKLFSIVALALCIQSAGVKDDTLSKEDGMYIVNTTTLGKNVEGYNGPTPLKIYIKKNKVVKIEALKNQETPKYYARVKKALFDKWNNQKVSDAQKLKVDGVTGATYTSEAVIKNVQLGLDYYKQNK</sequence>
<name>A0A9D5NZ39_XYLRU</name>
<dbReference type="GO" id="GO:0016020">
    <property type="term" value="C:membrane"/>
    <property type="evidence" value="ECO:0007669"/>
    <property type="project" value="InterPro"/>
</dbReference>
<evidence type="ECO:0000313" key="2">
    <source>
        <dbReference type="EMBL" id="MBE6270120.1"/>
    </source>
</evidence>
<evidence type="ECO:0000313" key="3">
    <source>
        <dbReference type="Proteomes" id="UP000806522"/>
    </source>
</evidence>
<dbReference type="InterPro" id="IPR007329">
    <property type="entry name" value="FMN-bd"/>
</dbReference>
<organism evidence="2 3">
    <name type="scientific">Xylanibacter ruminicola</name>
    <name type="common">Prevotella ruminicola</name>
    <dbReference type="NCBI Taxonomy" id="839"/>
    <lineage>
        <taxon>Bacteria</taxon>
        <taxon>Pseudomonadati</taxon>
        <taxon>Bacteroidota</taxon>
        <taxon>Bacteroidia</taxon>
        <taxon>Bacteroidales</taxon>
        <taxon>Prevotellaceae</taxon>
        <taxon>Xylanibacter</taxon>
    </lineage>
</organism>
<feature type="domain" description="FMN-binding" evidence="1">
    <location>
        <begin position="47"/>
        <end position="126"/>
    </location>
</feature>
<proteinExistence type="predicted"/>
<protein>
    <submittedName>
        <fullName evidence="2">FMN-binding protein</fullName>
    </submittedName>
</protein>
<dbReference type="AlphaFoldDB" id="A0A9D5NZ39"/>
<dbReference type="Proteomes" id="UP000806522">
    <property type="component" value="Unassembled WGS sequence"/>
</dbReference>